<dbReference type="PANTHER" id="PTHR37423">
    <property type="entry name" value="SOLUBLE LYTIC MUREIN TRANSGLYCOSYLASE-RELATED"/>
    <property type="match status" value="1"/>
</dbReference>
<evidence type="ECO:0000313" key="6">
    <source>
        <dbReference type="Proteomes" id="UP001227162"/>
    </source>
</evidence>
<dbReference type="PANTHER" id="PTHR37423:SF2">
    <property type="entry name" value="MEMBRANE-BOUND LYTIC MUREIN TRANSGLYCOSYLASE C"/>
    <property type="match status" value="1"/>
</dbReference>
<comment type="similarity">
    <text evidence="1">Belongs to the transglycosylase Slt family.</text>
</comment>
<reference evidence="5" key="1">
    <citation type="submission" date="2022-07" db="EMBL/GenBank/DDBJ databases">
        <authorList>
            <person name="Otstavnykh N."/>
            <person name="Isaeva M."/>
            <person name="Bystritskaya E."/>
        </authorList>
    </citation>
    <scope>NUCLEOTIDE SEQUENCE</scope>
    <source>
        <strain evidence="5">10Alg 79</strain>
    </source>
</reference>
<dbReference type="PROSITE" id="PS00922">
    <property type="entry name" value="TRANSGLYCOSYLASE"/>
    <property type="match status" value="1"/>
</dbReference>
<dbReference type="GO" id="GO:0000270">
    <property type="term" value="P:peptidoglycan metabolic process"/>
    <property type="evidence" value="ECO:0007669"/>
    <property type="project" value="InterPro"/>
</dbReference>
<comment type="similarity">
    <text evidence="2">Belongs to the virb1 family.</text>
</comment>
<dbReference type="Gene3D" id="1.10.530.10">
    <property type="match status" value="1"/>
</dbReference>
<dbReference type="Pfam" id="PF01464">
    <property type="entry name" value="SLT"/>
    <property type="match status" value="1"/>
</dbReference>
<dbReference type="CDD" id="cd00254">
    <property type="entry name" value="LT-like"/>
    <property type="match status" value="1"/>
</dbReference>
<reference evidence="5" key="2">
    <citation type="submission" date="2023-04" db="EMBL/GenBank/DDBJ databases">
        <title>'Rhodoalgimonas zhirmunskyi' gen. nov., isolated from a red alga.</title>
        <authorList>
            <person name="Nedashkovskaya O.I."/>
            <person name="Otstavnykh N.Y."/>
            <person name="Bystritskaya E.P."/>
            <person name="Balabanova L.A."/>
            <person name="Isaeva M.P."/>
        </authorList>
    </citation>
    <scope>NUCLEOTIDE SEQUENCE</scope>
    <source>
        <strain evidence="5">10Alg 79</strain>
    </source>
</reference>
<proteinExistence type="inferred from homology"/>
<keyword evidence="6" id="KW-1185">Reference proteome</keyword>
<dbReference type="AlphaFoldDB" id="A0AAJ1X538"/>
<dbReference type="GO" id="GO:0008933">
    <property type="term" value="F:peptidoglycan lytic transglycosylase activity"/>
    <property type="evidence" value="ECO:0007669"/>
    <property type="project" value="InterPro"/>
</dbReference>
<dbReference type="InterPro" id="IPR023346">
    <property type="entry name" value="Lysozyme-like_dom_sf"/>
</dbReference>
<sequence>MGRSISRAAFALIGGIALGAPAVAEAPKPFEDFTFKKVAPPSKGSRKKRINIHITPEDMARQNPRLNKKAEEPKVAALAPAKPQAAATGRYSWFWDSISPDLDKGAPARLEAALIRVANPPGGKSPVTTPRLQGLQEIARTQGAHILRATVGTEVSPALVLAVIAVESAGRADAVSGAGAQGLMQLMPVTATRFGVEDALKPDQNIQGGVAFLDHLMKTFDRDPMLVLAGYNAGENAVKNAKGVPAYVETRDYVPKVLAAFQTAKGLCRTPPQLLSDGCVFNIDVSGGN</sequence>
<name>A0AAJ1X538_9RHOB</name>
<dbReference type="SUPFAM" id="SSF53955">
    <property type="entry name" value="Lysozyme-like"/>
    <property type="match status" value="1"/>
</dbReference>
<keyword evidence="3" id="KW-0732">Signal</keyword>
<comment type="caution">
    <text evidence="5">The sequence shown here is derived from an EMBL/GenBank/DDBJ whole genome shotgun (WGS) entry which is preliminary data.</text>
</comment>
<dbReference type="InterPro" id="IPR008258">
    <property type="entry name" value="Transglycosylase_SLT_dom_1"/>
</dbReference>
<evidence type="ECO:0000256" key="1">
    <source>
        <dbReference type="ARBA" id="ARBA00007734"/>
    </source>
</evidence>
<evidence type="ECO:0000313" key="5">
    <source>
        <dbReference type="EMBL" id="MDQ2093769.1"/>
    </source>
</evidence>
<evidence type="ECO:0000259" key="4">
    <source>
        <dbReference type="Pfam" id="PF01464"/>
    </source>
</evidence>
<organism evidence="5 6">
    <name type="scientific">Rhodalgimonas zhirmunskyi</name>
    <dbReference type="NCBI Taxonomy" id="2964767"/>
    <lineage>
        <taxon>Bacteria</taxon>
        <taxon>Pseudomonadati</taxon>
        <taxon>Pseudomonadota</taxon>
        <taxon>Alphaproteobacteria</taxon>
        <taxon>Rhodobacterales</taxon>
        <taxon>Roseobacteraceae</taxon>
        <taxon>Rhodalgimonas</taxon>
    </lineage>
</organism>
<dbReference type="GO" id="GO:0016020">
    <property type="term" value="C:membrane"/>
    <property type="evidence" value="ECO:0007669"/>
    <property type="project" value="InterPro"/>
</dbReference>
<feature type="signal peptide" evidence="3">
    <location>
        <begin position="1"/>
        <end position="24"/>
    </location>
</feature>
<gene>
    <name evidence="5" type="ORF">NOI20_06575</name>
</gene>
<accession>A0AAJ1X538</accession>
<dbReference type="Proteomes" id="UP001227162">
    <property type="component" value="Unassembled WGS sequence"/>
</dbReference>
<feature type="chain" id="PRO_5042592929" evidence="3">
    <location>
        <begin position="25"/>
        <end position="289"/>
    </location>
</feature>
<protein>
    <submittedName>
        <fullName evidence="5">Lytic transglycosylase domain-containing protein</fullName>
    </submittedName>
</protein>
<dbReference type="InterPro" id="IPR000189">
    <property type="entry name" value="Transglyc_AS"/>
</dbReference>
<evidence type="ECO:0000256" key="2">
    <source>
        <dbReference type="ARBA" id="ARBA00009387"/>
    </source>
</evidence>
<feature type="domain" description="Transglycosylase SLT" evidence="4">
    <location>
        <begin position="149"/>
        <end position="243"/>
    </location>
</feature>
<dbReference type="EMBL" id="JANFFA010000001">
    <property type="protein sequence ID" value="MDQ2093769.1"/>
    <property type="molecule type" value="Genomic_DNA"/>
</dbReference>
<dbReference type="RefSeq" id="WP_317625349.1">
    <property type="nucleotide sequence ID" value="NZ_JANFFA010000001.1"/>
</dbReference>
<evidence type="ECO:0000256" key="3">
    <source>
        <dbReference type="SAM" id="SignalP"/>
    </source>
</evidence>